<proteinExistence type="inferred from homology"/>
<evidence type="ECO:0000256" key="3">
    <source>
        <dbReference type="ARBA" id="ARBA00022452"/>
    </source>
</evidence>
<feature type="domain" description="Outer membrane protein beta-barrel" evidence="11">
    <location>
        <begin position="449"/>
        <end position="686"/>
    </location>
</feature>
<dbReference type="InterPro" id="IPR039426">
    <property type="entry name" value="TonB-dep_rcpt-like"/>
</dbReference>
<gene>
    <name evidence="12" type="ORF">SAMN05421540_106148</name>
</gene>
<dbReference type="GO" id="GO:0009279">
    <property type="term" value="C:cell outer membrane"/>
    <property type="evidence" value="ECO:0007669"/>
    <property type="project" value="UniProtKB-SubCell"/>
</dbReference>
<keyword evidence="4 8" id="KW-0812">Transmembrane</keyword>
<dbReference type="AlphaFoldDB" id="A0A1H4BSH1"/>
<keyword evidence="6 8" id="KW-0472">Membrane</keyword>
<dbReference type="STRING" id="908615.SAMN05421540_106148"/>
<dbReference type="InterPro" id="IPR012910">
    <property type="entry name" value="Plug_dom"/>
</dbReference>
<evidence type="ECO:0000256" key="2">
    <source>
        <dbReference type="ARBA" id="ARBA00022448"/>
    </source>
</evidence>
<sequence>MSLNKNYFKGFSLIFFLSIISSNQVFAQEQDSIWTETLENVVITGQLNPQAVDKSVFEVKVITQKEIERRAATNLADLLSQSLHITIQPNPSTGKSSLSLFGLDGQYFKILIDGIPMINEEGVGNNIDLSLINIDNVKRVEFVEGAMGVQYGANALSGILNIITKNPSTDITKISVYAQEESVGSEYEWFKQGKHIQSVQVDHGFSDKFSTSLSYNRNDFGGYWNDREGEVYDKNDNKRGHEWLPKINHNLRLALNYKPLENLNLDYRFDYLTEDIFKYNKTVSLNENPATQTQQPTALDEVYTNLRMMHNLNASGEIFGEKPFSFSASYQKQTKDLERYTYVIRQDQKTNVKKSQYLEREVFFSRGFISKILNTKSTSLQLGYEVNLEKGQGSPFSMSVASSDEESSQELNHYDFFASLEHQFSKRFYVRPGARISTSNLFDEQFMLSLSSRYKFDNNYQLRAVVGSSNRTPTYKELYTYFVDVNHDVQGNPDLNPEKGYSVFVHLKKNFQLSDEINLKSKISASYIDIQDRIELSIASESPLTYKFTNIDAFKTHGIYTENSVFYKNIQLNLGLSLQGVSKTLDSSENVKDDYLYHFQMNANLNYELPKIDAAFTLYFKHIGQQYQFVQKENDLGDLVFDKGKTEAYGWLDASFKKSFFNNQWVATLGIRNLLDVNSINTTAFSGGAHSDAPSAQSIAYGRSYFLRLQYNLNL</sequence>
<name>A0A1H4BSH1_9FLAO</name>
<dbReference type="PROSITE" id="PS52016">
    <property type="entry name" value="TONB_DEPENDENT_REC_3"/>
    <property type="match status" value="1"/>
</dbReference>
<dbReference type="Pfam" id="PF07715">
    <property type="entry name" value="Plug"/>
    <property type="match status" value="1"/>
</dbReference>
<evidence type="ECO:0000313" key="13">
    <source>
        <dbReference type="Proteomes" id="UP000198820"/>
    </source>
</evidence>
<accession>A0A1H4BSH1</accession>
<dbReference type="Gene3D" id="2.170.130.10">
    <property type="entry name" value="TonB-dependent receptor, plug domain"/>
    <property type="match status" value="1"/>
</dbReference>
<dbReference type="PANTHER" id="PTHR30069:SF29">
    <property type="entry name" value="HEMOGLOBIN AND HEMOGLOBIN-HAPTOGLOBIN-BINDING PROTEIN 1-RELATED"/>
    <property type="match status" value="1"/>
</dbReference>
<dbReference type="Pfam" id="PF14905">
    <property type="entry name" value="OMP_b-brl_3"/>
    <property type="match status" value="1"/>
</dbReference>
<keyword evidence="13" id="KW-1185">Reference proteome</keyword>
<keyword evidence="7 8" id="KW-0998">Cell outer membrane</keyword>
<evidence type="ECO:0000259" key="10">
    <source>
        <dbReference type="Pfam" id="PF07715"/>
    </source>
</evidence>
<keyword evidence="2 8" id="KW-0813">Transport</keyword>
<protein>
    <submittedName>
        <fullName evidence="12">Outer membrane receptor for ferrienterochelin and colicins</fullName>
    </submittedName>
</protein>
<feature type="domain" description="TonB-dependent receptor plug" evidence="10">
    <location>
        <begin position="55"/>
        <end position="159"/>
    </location>
</feature>
<comment type="subcellular location">
    <subcellularLocation>
        <location evidence="1 8">Cell outer membrane</location>
        <topology evidence="1 8">Multi-pass membrane protein</topology>
    </subcellularLocation>
</comment>
<evidence type="ECO:0000256" key="1">
    <source>
        <dbReference type="ARBA" id="ARBA00004571"/>
    </source>
</evidence>
<evidence type="ECO:0000256" key="4">
    <source>
        <dbReference type="ARBA" id="ARBA00022692"/>
    </source>
</evidence>
<dbReference type="InterPro" id="IPR036942">
    <property type="entry name" value="Beta-barrel_TonB_sf"/>
</dbReference>
<dbReference type="SUPFAM" id="SSF56935">
    <property type="entry name" value="Porins"/>
    <property type="match status" value="1"/>
</dbReference>
<dbReference type="Proteomes" id="UP000198820">
    <property type="component" value="Unassembled WGS sequence"/>
</dbReference>
<feature type="chain" id="PRO_5011627722" evidence="9">
    <location>
        <begin position="28"/>
        <end position="715"/>
    </location>
</feature>
<dbReference type="InterPro" id="IPR037066">
    <property type="entry name" value="Plug_dom_sf"/>
</dbReference>
<dbReference type="InterPro" id="IPR041700">
    <property type="entry name" value="OMP_b-brl_3"/>
</dbReference>
<evidence type="ECO:0000259" key="11">
    <source>
        <dbReference type="Pfam" id="PF14905"/>
    </source>
</evidence>
<keyword evidence="3 8" id="KW-1134">Transmembrane beta strand</keyword>
<dbReference type="PANTHER" id="PTHR30069">
    <property type="entry name" value="TONB-DEPENDENT OUTER MEMBRANE RECEPTOR"/>
    <property type="match status" value="1"/>
</dbReference>
<dbReference type="EMBL" id="FNQF01000006">
    <property type="protein sequence ID" value="SEA51116.1"/>
    <property type="molecule type" value="Genomic_DNA"/>
</dbReference>
<evidence type="ECO:0000256" key="6">
    <source>
        <dbReference type="ARBA" id="ARBA00023136"/>
    </source>
</evidence>
<comment type="similarity">
    <text evidence="8">Belongs to the TonB-dependent receptor family.</text>
</comment>
<evidence type="ECO:0000256" key="5">
    <source>
        <dbReference type="ARBA" id="ARBA00022729"/>
    </source>
</evidence>
<dbReference type="RefSeq" id="WP_093244339.1">
    <property type="nucleotide sequence ID" value="NZ_FNQF01000006.1"/>
</dbReference>
<keyword evidence="12" id="KW-0675">Receptor</keyword>
<reference evidence="12 13" key="1">
    <citation type="submission" date="2016-10" db="EMBL/GenBank/DDBJ databases">
        <authorList>
            <person name="de Groot N.N."/>
        </authorList>
    </citation>
    <scope>NUCLEOTIDE SEQUENCE [LARGE SCALE GENOMIC DNA]</scope>
    <source>
        <strain evidence="12 13">DSM 23581</strain>
    </source>
</reference>
<evidence type="ECO:0000256" key="8">
    <source>
        <dbReference type="PROSITE-ProRule" id="PRU01360"/>
    </source>
</evidence>
<evidence type="ECO:0000313" key="12">
    <source>
        <dbReference type="EMBL" id="SEA51116.1"/>
    </source>
</evidence>
<dbReference type="GO" id="GO:0015344">
    <property type="term" value="F:siderophore uptake transmembrane transporter activity"/>
    <property type="evidence" value="ECO:0007669"/>
    <property type="project" value="TreeGrafter"/>
</dbReference>
<feature type="signal peptide" evidence="9">
    <location>
        <begin position="1"/>
        <end position="27"/>
    </location>
</feature>
<dbReference type="GO" id="GO:0044718">
    <property type="term" value="P:siderophore transmembrane transport"/>
    <property type="evidence" value="ECO:0007669"/>
    <property type="project" value="TreeGrafter"/>
</dbReference>
<keyword evidence="5 9" id="KW-0732">Signal</keyword>
<evidence type="ECO:0000256" key="7">
    <source>
        <dbReference type="ARBA" id="ARBA00023237"/>
    </source>
</evidence>
<dbReference type="Gene3D" id="2.40.170.20">
    <property type="entry name" value="TonB-dependent receptor, beta-barrel domain"/>
    <property type="match status" value="1"/>
</dbReference>
<evidence type="ECO:0000256" key="9">
    <source>
        <dbReference type="SAM" id="SignalP"/>
    </source>
</evidence>
<organism evidence="12 13">
    <name type="scientific">Psychroflexus halocasei</name>
    <dbReference type="NCBI Taxonomy" id="908615"/>
    <lineage>
        <taxon>Bacteria</taxon>
        <taxon>Pseudomonadati</taxon>
        <taxon>Bacteroidota</taxon>
        <taxon>Flavobacteriia</taxon>
        <taxon>Flavobacteriales</taxon>
        <taxon>Flavobacteriaceae</taxon>
        <taxon>Psychroflexus</taxon>
    </lineage>
</organism>